<feature type="signal peptide" evidence="1">
    <location>
        <begin position="1"/>
        <end position="19"/>
    </location>
</feature>
<sequence>MKKLIILIFLCSFSYLAQAQLKDNTPRYISSFKNFAKNNPEFFTDTLVFIMPNKSKVEAIFNNKDYQKEQIEEKIFNTLKSAKNIKENEVRTYYLHSDWVENTIMAALRDIYIQYVPYKPDFTLGIPFGLDFIGGKFTPEMGFRAVVNLKKVGLGASITNSVFFSDKPDGGVNVFHNPFINAEIVLSPSKAPWDTIQIGYLLNDSGPVFQGTTLRASYRYNIKGNFQLNAGFIFTDDVKTIIPTIGVRLF</sequence>
<dbReference type="OrthoDB" id="819896at2"/>
<reference evidence="3" key="1">
    <citation type="submission" date="2017-01" db="EMBL/GenBank/DDBJ databases">
        <authorList>
            <person name="Varghese N."/>
            <person name="Submissions S."/>
        </authorList>
    </citation>
    <scope>NUCLEOTIDE SEQUENCE [LARGE SCALE GENOMIC DNA]</scope>
    <source>
        <strain evidence="3">DSM 46698</strain>
    </source>
</reference>
<name>A0A1N7JUJ0_9BACT</name>
<dbReference type="RefSeq" id="WP_076497761.1">
    <property type="nucleotide sequence ID" value="NZ_FTOP01000001.1"/>
</dbReference>
<evidence type="ECO:0000313" key="2">
    <source>
        <dbReference type="EMBL" id="SIS53000.1"/>
    </source>
</evidence>
<evidence type="ECO:0000256" key="1">
    <source>
        <dbReference type="SAM" id="SignalP"/>
    </source>
</evidence>
<dbReference type="Proteomes" id="UP000186026">
    <property type="component" value="Unassembled WGS sequence"/>
</dbReference>
<gene>
    <name evidence="2" type="ORF">SAMN05421761_101260</name>
</gene>
<dbReference type="AlphaFoldDB" id="A0A1N7JUJ0"/>
<accession>A0A1N7JUJ0</accession>
<dbReference type="STRING" id="529505.SAMN05421761_101260"/>
<dbReference type="EMBL" id="FTOP01000001">
    <property type="protein sequence ID" value="SIS53000.1"/>
    <property type="molecule type" value="Genomic_DNA"/>
</dbReference>
<feature type="chain" id="PRO_5012410647" evidence="1">
    <location>
        <begin position="20"/>
        <end position="250"/>
    </location>
</feature>
<proteinExistence type="predicted"/>
<keyword evidence="3" id="KW-1185">Reference proteome</keyword>
<organism evidence="2 3">
    <name type="scientific">Belliella pelovolcani</name>
    <dbReference type="NCBI Taxonomy" id="529505"/>
    <lineage>
        <taxon>Bacteria</taxon>
        <taxon>Pseudomonadati</taxon>
        <taxon>Bacteroidota</taxon>
        <taxon>Cytophagia</taxon>
        <taxon>Cytophagales</taxon>
        <taxon>Cyclobacteriaceae</taxon>
        <taxon>Belliella</taxon>
    </lineage>
</organism>
<protein>
    <submittedName>
        <fullName evidence="2">Uncharacterized protein</fullName>
    </submittedName>
</protein>
<evidence type="ECO:0000313" key="3">
    <source>
        <dbReference type="Proteomes" id="UP000186026"/>
    </source>
</evidence>
<keyword evidence="1" id="KW-0732">Signal</keyword>